<dbReference type="InterPro" id="IPR024983">
    <property type="entry name" value="CHAT_dom"/>
</dbReference>
<sequence>MAFYWSLVSARRFRRTETDCASYVIYYITIILYSSDRLCQLRKSCVKLTDTGLKVENGDVVVNKATANTATISANRNLTLPASQISTTGNLSLLAGNIITVRDSSANFFSANAGGNFYIQGNQGIDVFTIDNLGQTPFVSGGQLTFVSDGNIDILSSLIASGGVELTAGGNLKTGIINTFTRNDSSSSQQTATGGIVNIKSGGNIDIKAIDSSAASNYGDSTGGNVTLEAGGNINIGSINSFAESELSAATAGNITLISGSNINTGDIDSSTRALETAKSGVVNFQVNNSGNIVTGTINTSAISFNSLAAYGGDVSLLANGVVRALGVLDTNDTIISSAVTEAGSVTIQHDGGADNLPFVVGDSSLNGTQGNINTGISEITPTSEFPVLPNGGNADTTPSNIAIISTNSPPTITANSQLPTTEENQSVTFKFSDLSVSVNDVDRDNFTIGLDNLSGTVTLEDGTPVTRETTLASDTVLVYKPPVDTSGQNIPAFEIIASDGVSDSSAPVSINITPKPKPTPPEPPIPKENGQIVQKVEQAISTQSSISGSTSVKENSEIVQKVEQAISNNLTSLGASVSQDLQNLEGQFSQDVANFLGVPSPEIKTLQDTTDVLRSLEKSTGIKPALIYLNFVPVEIVQNTDTKNNKSTAALNSIAESDQDELEILLVTGQGDPIRKRITGATKAKVLQLAQEFRNQVVNPQNRRGTGYLKPSQQLYNWIIADLEADLQAKGINNLVFISDVGLRTTPLVALHDGKQFLVEKYSVGLMPSLSLTNTRYSDIKNSPVLAVGVSQSTQGQQPLPAVPFELSTLVSKLRSGKLLLDQQATLDNLKMIRRQQPLGIIHLATHADFIPGPLSNSYIQLWNDKLRLNQLRQLRLNDPPVEMLVLSACRTALGDEEVEIGFAGLAVLAGVKTSIASLWAVNDASTAAFMTRFYESLKTAPIRAEALREAQVAMARGQIYIQDTQVRGLESSPGLPLPAESVTAPDMKLTHPYYWAAFTMVGSPW</sequence>
<accession>A0AA43KB65</accession>
<proteinExistence type="predicted"/>
<dbReference type="Proteomes" id="UP001159387">
    <property type="component" value="Unassembled WGS sequence"/>
</dbReference>
<dbReference type="EMBL" id="JANQDH010000025">
    <property type="protein sequence ID" value="MDH6059580.1"/>
    <property type="molecule type" value="Genomic_DNA"/>
</dbReference>
<comment type="caution">
    <text evidence="2">The sequence shown here is derived from an EMBL/GenBank/DDBJ whole genome shotgun (WGS) entry which is preliminary data.</text>
</comment>
<evidence type="ECO:0000313" key="2">
    <source>
        <dbReference type="EMBL" id="MDH6059580.1"/>
    </source>
</evidence>
<protein>
    <submittedName>
        <fullName evidence="2">CHAT domain-containing protein</fullName>
    </submittedName>
</protein>
<dbReference type="Pfam" id="PF12770">
    <property type="entry name" value="CHAT"/>
    <property type="match status" value="1"/>
</dbReference>
<dbReference type="AlphaFoldDB" id="A0AA43KB65"/>
<evidence type="ECO:0000313" key="3">
    <source>
        <dbReference type="Proteomes" id="UP001159387"/>
    </source>
</evidence>
<gene>
    <name evidence="2" type="ORF">NWP17_03855</name>
</gene>
<dbReference type="RefSeq" id="WP_280653592.1">
    <property type="nucleotide sequence ID" value="NZ_JANQDH010000025.1"/>
</dbReference>
<feature type="domain" description="CHAT" evidence="1">
    <location>
        <begin position="711"/>
        <end position="1005"/>
    </location>
</feature>
<name>A0AA43KB65_9CYAN</name>
<evidence type="ECO:0000259" key="1">
    <source>
        <dbReference type="Pfam" id="PF12770"/>
    </source>
</evidence>
<keyword evidence="3" id="KW-1185">Reference proteome</keyword>
<reference evidence="2 3" key="1">
    <citation type="journal article" date="2023" name="J. Phycol.">
        <title>Chrysosporum ovalisporum is synonymous with the true-branching cyanobacterium Umezakia natans (Nostocales/Aphanizomenonaceae).</title>
        <authorList>
            <person name="McGregor G.B."/>
            <person name="Sendall B.C."/>
            <person name="Niiyama Y."/>
            <person name="Tuji A."/>
            <person name="Willis A."/>
        </authorList>
    </citation>
    <scope>NUCLEOTIDE SEQUENCE [LARGE SCALE GENOMIC DNA]</scope>
    <source>
        <strain evidence="2 3">ANA360D</strain>
    </source>
</reference>
<organism evidence="2 3">
    <name type="scientific">Chrysosporum bergii ANA360D</name>
    <dbReference type="NCBI Taxonomy" id="617107"/>
    <lineage>
        <taxon>Bacteria</taxon>
        <taxon>Bacillati</taxon>
        <taxon>Cyanobacteriota</taxon>
        <taxon>Cyanophyceae</taxon>
        <taxon>Nostocales</taxon>
        <taxon>Nodulariaceae</taxon>
        <taxon>Chrysosporum</taxon>
    </lineage>
</organism>